<name>A0ABT6S732_9ACTN</name>
<evidence type="ECO:0000259" key="3">
    <source>
        <dbReference type="Pfam" id="PF20568"/>
    </source>
</evidence>
<protein>
    <recommendedName>
        <fullName evidence="3">DUF6777 domain-containing protein</fullName>
    </recommendedName>
</protein>
<feature type="compositionally biased region" description="Low complexity" evidence="1">
    <location>
        <begin position="69"/>
        <end position="84"/>
    </location>
</feature>
<feature type="region of interest" description="Disordered" evidence="1">
    <location>
        <begin position="47"/>
        <end position="101"/>
    </location>
</feature>
<dbReference type="Pfam" id="PF20568">
    <property type="entry name" value="DUF6777"/>
    <property type="match status" value="1"/>
</dbReference>
<proteinExistence type="predicted"/>
<accession>A0ABT6S732</accession>
<gene>
    <name evidence="4" type="ORF">QIS96_08730</name>
</gene>
<evidence type="ECO:0000256" key="2">
    <source>
        <dbReference type="SAM" id="SignalP"/>
    </source>
</evidence>
<dbReference type="Proteomes" id="UP001223978">
    <property type="component" value="Unassembled WGS sequence"/>
</dbReference>
<keyword evidence="5" id="KW-1185">Reference proteome</keyword>
<keyword evidence="2" id="KW-0732">Signal</keyword>
<feature type="compositionally biased region" description="Acidic residues" evidence="1">
    <location>
        <begin position="351"/>
        <end position="374"/>
    </location>
</feature>
<dbReference type="RefSeq" id="WP_282541861.1">
    <property type="nucleotide sequence ID" value="NZ_JASCIQ010000007.1"/>
</dbReference>
<feature type="compositionally biased region" description="Basic and acidic residues" evidence="1">
    <location>
        <begin position="246"/>
        <end position="256"/>
    </location>
</feature>
<feature type="compositionally biased region" description="Pro residues" evidence="1">
    <location>
        <begin position="308"/>
        <end position="328"/>
    </location>
</feature>
<feature type="chain" id="PRO_5046665523" description="DUF6777 domain-containing protein" evidence="2">
    <location>
        <begin position="27"/>
        <end position="392"/>
    </location>
</feature>
<evidence type="ECO:0000313" key="5">
    <source>
        <dbReference type="Proteomes" id="UP001223978"/>
    </source>
</evidence>
<feature type="region of interest" description="Disordered" evidence="1">
    <location>
        <begin position="244"/>
        <end position="392"/>
    </location>
</feature>
<evidence type="ECO:0000313" key="4">
    <source>
        <dbReference type="EMBL" id="MDI3403907.1"/>
    </source>
</evidence>
<comment type="caution">
    <text evidence="4">The sequence shown here is derived from an EMBL/GenBank/DDBJ whole genome shotgun (WGS) entry which is preliminary data.</text>
</comment>
<feature type="compositionally biased region" description="Pro residues" evidence="1">
    <location>
        <begin position="335"/>
        <end position="349"/>
    </location>
</feature>
<feature type="domain" description="DUF6777" evidence="3">
    <location>
        <begin position="86"/>
        <end position="248"/>
    </location>
</feature>
<dbReference type="PROSITE" id="PS51257">
    <property type="entry name" value="PROKAR_LIPOPROTEIN"/>
    <property type="match status" value="1"/>
</dbReference>
<dbReference type="InterPro" id="IPR046704">
    <property type="entry name" value="DUF6777"/>
</dbReference>
<organism evidence="4 5">
    <name type="scientific">Streptomyces cavernicola</name>
    <dbReference type="NCBI Taxonomy" id="3043613"/>
    <lineage>
        <taxon>Bacteria</taxon>
        <taxon>Bacillati</taxon>
        <taxon>Actinomycetota</taxon>
        <taxon>Actinomycetes</taxon>
        <taxon>Kitasatosporales</taxon>
        <taxon>Streptomycetaceae</taxon>
        <taxon>Streptomyces</taxon>
    </lineage>
</organism>
<feature type="signal peptide" evidence="2">
    <location>
        <begin position="1"/>
        <end position="26"/>
    </location>
</feature>
<feature type="compositionally biased region" description="Pro residues" evidence="1">
    <location>
        <begin position="258"/>
        <end position="286"/>
    </location>
</feature>
<dbReference type="EMBL" id="JASCIQ010000007">
    <property type="protein sequence ID" value="MDI3403907.1"/>
    <property type="molecule type" value="Genomic_DNA"/>
</dbReference>
<sequence>MYRTTRRYATAFAISAALLVAGCSSGEEMAPTAADAEGEVFLQPVAAPGPDPFTQSTSEVTETPPPVTRTPQPVQTGPTPTEQGVRAVSGDTPGLYGGTRDKASCDVEAQIRFLGANRGKQQAFADTVGVAANEVPGYLRGLTAVQLRGDTRVTNHGFRDGRADSYQSVLQAGTAVLVDNRGMPRVRCSCGNPLTPPAPLKSDPTVRGKPWSGYRPSKVVVVTPAPVVITNITIINITNNTWIERPTGHKSEDKVVPRPKPSPTSPAPTSPSPTSPSPTSPSPSSPSPSESCPAEPPPVDENGREPELPPGCPTPTPDDCPTVQPPPDPDGRDFTPPPGCPTPPTPPEPESQTDEPQSEEPTEPGPEPEPEPDENAVPPSEAPDGGADTFNS</sequence>
<reference evidence="4 5" key="1">
    <citation type="submission" date="2023-05" db="EMBL/GenBank/DDBJ databases">
        <title>Draft genome sequence of Streptomyces sp. B-S-A6 isolated from a cave soil in Thailand.</title>
        <authorList>
            <person name="Chamroensaksri N."/>
            <person name="Muangham S."/>
        </authorList>
    </citation>
    <scope>NUCLEOTIDE SEQUENCE [LARGE SCALE GENOMIC DNA]</scope>
    <source>
        <strain evidence="4 5">B-S-A6</strain>
    </source>
</reference>
<evidence type="ECO:0000256" key="1">
    <source>
        <dbReference type="SAM" id="MobiDB-lite"/>
    </source>
</evidence>